<gene>
    <name evidence="3" type="ORF">Pla8534_54880</name>
</gene>
<organism evidence="3 4">
    <name type="scientific">Lignipirellula cremea</name>
    <dbReference type="NCBI Taxonomy" id="2528010"/>
    <lineage>
        <taxon>Bacteria</taxon>
        <taxon>Pseudomonadati</taxon>
        <taxon>Planctomycetota</taxon>
        <taxon>Planctomycetia</taxon>
        <taxon>Pirellulales</taxon>
        <taxon>Pirellulaceae</taxon>
        <taxon>Lignipirellula</taxon>
    </lineage>
</organism>
<name>A0A518E0N2_9BACT</name>
<dbReference type="OrthoDB" id="221261at2"/>
<keyword evidence="4" id="KW-1185">Reference proteome</keyword>
<dbReference type="InterPro" id="IPR040698">
    <property type="entry name" value="HZS_alpha_mid"/>
</dbReference>
<dbReference type="EMBL" id="CP036433">
    <property type="protein sequence ID" value="QDU97637.1"/>
    <property type="molecule type" value="Genomic_DNA"/>
</dbReference>
<dbReference type="InterPro" id="IPR011042">
    <property type="entry name" value="6-blade_b-propeller_TolB-like"/>
</dbReference>
<evidence type="ECO:0000259" key="2">
    <source>
        <dbReference type="Pfam" id="PF18582"/>
    </source>
</evidence>
<feature type="chain" id="PRO_5022230924" description="Hydrazine synthase alpha subunit middle domain-containing protein" evidence="1">
    <location>
        <begin position="40"/>
        <end position="1054"/>
    </location>
</feature>
<dbReference type="Proteomes" id="UP000317648">
    <property type="component" value="Chromosome"/>
</dbReference>
<protein>
    <recommendedName>
        <fullName evidence="2">Hydrazine synthase alpha subunit middle domain-containing protein</fullName>
    </recommendedName>
</protein>
<evidence type="ECO:0000313" key="3">
    <source>
        <dbReference type="EMBL" id="QDU97637.1"/>
    </source>
</evidence>
<dbReference type="Gene3D" id="2.120.10.30">
    <property type="entry name" value="TolB, C-terminal domain"/>
    <property type="match status" value="1"/>
</dbReference>
<dbReference type="KEGG" id="lcre:Pla8534_54880"/>
<evidence type="ECO:0000256" key="1">
    <source>
        <dbReference type="SAM" id="SignalP"/>
    </source>
</evidence>
<feature type="signal peptide" evidence="1">
    <location>
        <begin position="1"/>
        <end position="39"/>
    </location>
</feature>
<keyword evidence="1" id="KW-0732">Signal</keyword>
<sequence length="1054" mass="116758" precursor="true">MLPCRQVRERRWNPLPLLTWCVAAMAASVLLIAASDASAQVEQPPIVLNISPPHVLTDKSIKYDYDIVYVRAPRRTDGKEIRWAEFSKPNLMELGADLMLLHPDGSEELLVSGQDGSVMDPYVSFDGEWVFYAKFIDVKHSGSDIYKLHVPSRKIVRLTDQTFTPNTGAAPWSKDFRTRSQGDGTTAMSYGVFNLGPCPVPGGKLMFTSNRNAHVPPRGYPPVTLQLFRMDDDGANCEQVGFINIACALHPVILRDGRVLFSTLESHGIHSSILWGIWSIHPDGTNWSPVISAFENGGAPSGYHFQTQLSDGSIIIEKYYNQNQKGFGTLFKLPETPPAGVSAFGPGDRNDERNKVRFIDVRGKEAVHAVPFSPAGMELITPWIFWQDNPSYASISNDENSPRIGKVTHPCGAPDNHLLVAWTLGPIGGSAGAVRPYMNPMQIDSGICLIRNGAVTRQPGDMLMIKNDPRYNEQWPRPLVSYERLYGVKEPQQRIHQNDGERYRQLPEGTPFGLVGTSSMYKRESAPGGVVPEGSVTAVVPTKNPNSWSWSSWSTNWGLQGADAGLYDNDEIHAIRIVAQEPRTDITGNRGRPLYASHGLERLRILGEIPVRKFGSDSQPLDPDGNPDTSFLAKIPADQSFTFQLVNKEGMTLTAAQTWHQVRPGEARYDCGGCHAHSQQPTPFELTAAALPDYKLFDLTAQTPLLADKSRDESKRRWDSDDETGLRFADSAVVNVEYRRDVRPILERSCVACHTHTADSPPAGLVLDDDHLGTQGAFGHDAGPDVPVPNTYFRLASWKRYTQPRVGELVMPQAASHYVTKYQSRRSLLIWKIYGRRLDGFTNDSFPSLRTVGDLKSLVGPGDQPIEKLDYHDDKALLDFTRRYTIDQDFTGSVMPPPAAVKAGKVKPLSDEDRRTLVRWIDLGCPIDVDPQYDPAQPNSRSYGWLGDDQRPTLVLTSPHAGRNESLTRILIGMTDAYTGLDPATFTVTADVALDGVPAGENLSEKFTPLADSRWEWRLQTPLAPGTSATLSVAVKDRQGNVSRIERRFSVGKE</sequence>
<dbReference type="RefSeq" id="WP_145056400.1">
    <property type="nucleotide sequence ID" value="NZ_CP036433.1"/>
</dbReference>
<dbReference type="Pfam" id="PF18582">
    <property type="entry name" value="HZS_alpha"/>
    <property type="match status" value="1"/>
</dbReference>
<evidence type="ECO:0000313" key="4">
    <source>
        <dbReference type="Proteomes" id="UP000317648"/>
    </source>
</evidence>
<proteinExistence type="predicted"/>
<accession>A0A518E0N2</accession>
<feature type="domain" description="Hydrazine synthase alpha subunit middle" evidence="2">
    <location>
        <begin position="626"/>
        <end position="675"/>
    </location>
</feature>
<dbReference type="SUPFAM" id="SSF69304">
    <property type="entry name" value="Tricorn protease N-terminal domain"/>
    <property type="match status" value="1"/>
</dbReference>
<dbReference type="AlphaFoldDB" id="A0A518E0N2"/>
<reference evidence="3 4" key="1">
    <citation type="submission" date="2019-02" db="EMBL/GenBank/DDBJ databases">
        <title>Deep-cultivation of Planctomycetes and their phenomic and genomic characterization uncovers novel biology.</title>
        <authorList>
            <person name="Wiegand S."/>
            <person name="Jogler M."/>
            <person name="Boedeker C."/>
            <person name="Pinto D."/>
            <person name="Vollmers J."/>
            <person name="Rivas-Marin E."/>
            <person name="Kohn T."/>
            <person name="Peeters S.H."/>
            <person name="Heuer A."/>
            <person name="Rast P."/>
            <person name="Oberbeckmann S."/>
            <person name="Bunk B."/>
            <person name="Jeske O."/>
            <person name="Meyerdierks A."/>
            <person name="Storesund J.E."/>
            <person name="Kallscheuer N."/>
            <person name="Luecker S."/>
            <person name="Lage O.M."/>
            <person name="Pohl T."/>
            <person name="Merkel B.J."/>
            <person name="Hornburger P."/>
            <person name="Mueller R.-W."/>
            <person name="Bruemmer F."/>
            <person name="Labrenz M."/>
            <person name="Spormann A.M."/>
            <person name="Op den Camp H."/>
            <person name="Overmann J."/>
            <person name="Amann R."/>
            <person name="Jetten M.S.M."/>
            <person name="Mascher T."/>
            <person name="Medema M.H."/>
            <person name="Devos D.P."/>
            <person name="Kaster A.-K."/>
            <person name="Ovreas L."/>
            <person name="Rohde M."/>
            <person name="Galperin M.Y."/>
            <person name="Jogler C."/>
        </authorList>
    </citation>
    <scope>NUCLEOTIDE SEQUENCE [LARGE SCALE GENOMIC DNA]</scope>
    <source>
        <strain evidence="3 4">Pla85_3_4</strain>
    </source>
</reference>